<evidence type="ECO:0000313" key="3">
    <source>
        <dbReference type="Proteomes" id="UP000008810"/>
    </source>
</evidence>
<proteinExistence type="predicted"/>
<name>A0A2K2D0U7_BRADI</name>
<organism evidence="1">
    <name type="scientific">Brachypodium distachyon</name>
    <name type="common">Purple false brome</name>
    <name type="synonym">Trachynia distachya</name>
    <dbReference type="NCBI Taxonomy" id="15368"/>
    <lineage>
        <taxon>Eukaryota</taxon>
        <taxon>Viridiplantae</taxon>
        <taxon>Streptophyta</taxon>
        <taxon>Embryophyta</taxon>
        <taxon>Tracheophyta</taxon>
        <taxon>Spermatophyta</taxon>
        <taxon>Magnoliopsida</taxon>
        <taxon>Liliopsida</taxon>
        <taxon>Poales</taxon>
        <taxon>Poaceae</taxon>
        <taxon>BOP clade</taxon>
        <taxon>Pooideae</taxon>
        <taxon>Stipodae</taxon>
        <taxon>Brachypodieae</taxon>
        <taxon>Brachypodium</taxon>
    </lineage>
</organism>
<protein>
    <submittedName>
        <fullName evidence="1 2">Uncharacterized protein</fullName>
    </submittedName>
</protein>
<dbReference type="InParanoid" id="A0A2K2D0U7"/>
<accession>A0A2K2D0U7</accession>
<reference evidence="1 2" key="1">
    <citation type="journal article" date="2010" name="Nature">
        <title>Genome sequencing and analysis of the model grass Brachypodium distachyon.</title>
        <authorList>
            <consortium name="International Brachypodium Initiative"/>
        </authorList>
    </citation>
    <scope>NUCLEOTIDE SEQUENCE [LARGE SCALE GENOMIC DNA]</scope>
    <source>
        <strain evidence="1 2">Bd21</strain>
    </source>
</reference>
<keyword evidence="3" id="KW-1185">Reference proteome</keyword>
<dbReference type="EnsemblPlants" id="PNT67900">
    <property type="protein sequence ID" value="PNT67900"/>
    <property type="gene ID" value="BRADI_3g33493v3"/>
</dbReference>
<evidence type="ECO:0000313" key="1">
    <source>
        <dbReference type="EMBL" id="PNT67900.1"/>
    </source>
</evidence>
<evidence type="ECO:0000313" key="2">
    <source>
        <dbReference type="EnsemblPlants" id="PNT67900"/>
    </source>
</evidence>
<gene>
    <name evidence="1" type="ORF">BRADI_3g33493v3</name>
</gene>
<dbReference type="Gramene" id="PNT67900">
    <property type="protein sequence ID" value="PNT67900"/>
    <property type="gene ID" value="BRADI_3g33493v3"/>
</dbReference>
<reference evidence="1" key="2">
    <citation type="submission" date="2017-06" db="EMBL/GenBank/DDBJ databases">
        <title>WGS assembly of Brachypodium distachyon.</title>
        <authorList>
            <consortium name="The International Brachypodium Initiative"/>
            <person name="Lucas S."/>
            <person name="Harmon-Smith M."/>
            <person name="Lail K."/>
            <person name="Tice H."/>
            <person name="Grimwood J."/>
            <person name="Bruce D."/>
            <person name="Barry K."/>
            <person name="Shu S."/>
            <person name="Lindquist E."/>
            <person name="Wang M."/>
            <person name="Pitluck S."/>
            <person name="Vogel J.P."/>
            <person name="Garvin D.F."/>
            <person name="Mockler T.C."/>
            <person name="Schmutz J."/>
            <person name="Rokhsar D."/>
            <person name="Bevan M.W."/>
        </authorList>
    </citation>
    <scope>NUCLEOTIDE SEQUENCE</scope>
    <source>
        <strain evidence="1">Bd21</strain>
    </source>
</reference>
<sequence>MELSSWYRSFLVHGIQFIPVSRDVDASQRAERSRKKED</sequence>
<reference evidence="2" key="3">
    <citation type="submission" date="2018-08" db="UniProtKB">
        <authorList>
            <consortium name="EnsemblPlants"/>
        </authorList>
    </citation>
    <scope>IDENTIFICATION</scope>
    <source>
        <strain evidence="2">cv. Bd21</strain>
    </source>
</reference>
<dbReference type="AlphaFoldDB" id="A0A2K2D0U7"/>
<dbReference type="EMBL" id="CM000882">
    <property type="protein sequence ID" value="PNT67900.1"/>
    <property type="molecule type" value="Genomic_DNA"/>
</dbReference>
<dbReference type="Proteomes" id="UP000008810">
    <property type="component" value="Chromosome 3"/>
</dbReference>